<name>A0A372JBL8_9ACTN</name>
<dbReference type="OrthoDB" id="4335869at2"/>
<proteinExistence type="predicted"/>
<organism evidence="1 2">
    <name type="scientific">Actinomadura logoneensis</name>
    <dbReference type="NCBI Taxonomy" id="2293572"/>
    <lineage>
        <taxon>Bacteria</taxon>
        <taxon>Bacillati</taxon>
        <taxon>Actinomycetota</taxon>
        <taxon>Actinomycetes</taxon>
        <taxon>Streptosporangiales</taxon>
        <taxon>Thermomonosporaceae</taxon>
        <taxon>Actinomadura</taxon>
    </lineage>
</organism>
<dbReference type="AlphaFoldDB" id="A0A372JBL8"/>
<evidence type="ECO:0000313" key="2">
    <source>
        <dbReference type="Proteomes" id="UP000261811"/>
    </source>
</evidence>
<evidence type="ECO:0008006" key="3">
    <source>
        <dbReference type="Google" id="ProtNLM"/>
    </source>
</evidence>
<evidence type="ECO:0000313" key="1">
    <source>
        <dbReference type="EMBL" id="RFU37309.1"/>
    </source>
</evidence>
<comment type="caution">
    <text evidence="1">The sequence shown here is derived from an EMBL/GenBank/DDBJ whole genome shotgun (WGS) entry which is preliminary data.</text>
</comment>
<dbReference type="EMBL" id="QURH01000984">
    <property type="protein sequence ID" value="RFU37309.1"/>
    <property type="molecule type" value="Genomic_DNA"/>
</dbReference>
<reference evidence="1 2" key="1">
    <citation type="submission" date="2018-08" db="EMBL/GenBank/DDBJ databases">
        <title>Actinomadura jelena sp. nov., a novel Actinomycete isolated from soil in Chad.</title>
        <authorList>
            <person name="Shi L."/>
        </authorList>
    </citation>
    <scope>NUCLEOTIDE SEQUENCE [LARGE SCALE GENOMIC DNA]</scope>
    <source>
        <strain evidence="1 2">NEAU-G17</strain>
    </source>
</reference>
<sequence>MSGKADTVRGLLAELLADGRPNPADVPSRLLEARDGLGFPDAAAVLEHTAGVLPLLDLFGASGHPLLDAVRRGGTPCALALFTPGMELSPRVPAVHGRAAGVSVVLSGRYRYGSAAAEAALVQIGCADGLRLCLVAHDHPALAVGGGGGAAGGWGWAEAADAEIDARLVSPPVTWDAGSPLVAALDAYTWSYLTLAVAHATSVVAGLRRVLAVPDGGAAPLSGSQHLAHELSRLDIELSLLADLARLGPRLSGAPATPTGAGVPSSPTGAHVSAGVSAAAALAACTRLTRRTARIADDFAAEFGLPGGPSWADAAHAHFGGPHMAESELARRMGLLEGRS</sequence>
<protein>
    <recommendedName>
        <fullName evidence="3">Acyl-CoA dehydrogenase</fullName>
    </recommendedName>
</protein>
<dbReference type="Proteomes" id="UP000261811">
    <property type="component" value="Unassembled WGS sequence"/>
</dbReference>
<dbReference type="RefSeq" id="WP_117361064.1">
    <property type="nucleotide sequence ID" value="NZ_QURH01000984.1"/>
</dbReference>
<keyword evidence="2" id="KW-1185">Reference proteome</keyword>
<accession>A0A372JBL8</accession>
<gene>
    <name evidence="1" type="ORF">DZF91_33545</name>
</gene>